<dbReference type="EMBL" id="JBHUCO010000067">
    <property type="protein sequence ID" value="MFD1523515.1"/>
    <property type="molecule type" value="Genomic_DNA"/>
</dbReference>
<keyword evidence="3" id="KW-1185">Reference proteome</keyword>
<organism evidence="2 3">
    <name type="scientific">Pseudonocardia yunnanensis</name>
    <dbReference type="NCBI Taxonomy" id="58107"/>
    <lineage>
        <taxon>Bacteria</taxon>
        <taxon>Bacillati</taxon>
        <taxon>Actinomycetota</taxon>
        <taxon>Actinomycetes</taxon>
        <taxon>Pseudonocardiales</taxon>
        <taxon>Pseudonocardiaceae</taxon>
        <taxon>Pseudonocardia</taxon>
    </lineage>
</organism>
<feature type="compositionally biased region" description="Gly residues" evidence="1">
    <location>
        <begin position="39"/>
        <end position="48"/>
    </location>
</feature>
<evidence type="ECO:0000313" key="3">
    <source>
        <dbReference type="Proteomes" id="UP001597114"/>
    </source>
</evidence>
<comment type="caution">
    <text evidence="2">The sequence shown here is derived from an EMBL/GenBank/DDBJ whole genome shotgun (WGS) entry which is preliminary data.</text>
</comment>
<proteinExistence type="predicted"/>
<name>A0ABW4F980_9PSEU</name>
<reference evidence="3" key="1">
    <citation type="journal article" date="2019" name="Int. J. Syst. Evol. Microbiol.">
        <title>The Global Catalogue of Microorganisms (GCM) 10K type strain sequencing project: providing services to taxonomists for standard genome sequencing and annotation.</title>
        <authorList>
            <consortium name="The Broad Institute Genomics Platform"/>
            <consortium name="The Broad Institute Genome Sequencing Center for Infectious Disease"/>
            <person name="Wu L."/>
            <person name="Ma J."/>
        </authorList>
    </citation>
    <scope>NUCLEOTIDE SEQUENCE [LARGE SCALE GENOMIC DNA]</scope>
    <source>
        <strain evidence="3">CCM 7043</strain>
    </source>
</reference>
<accession>A0ABW4F980</accession>
<dbReference type="Proteomes" id="UP001597114">
    <property type="component" value="Unassembled WGS sequence"/>
</dbReference>
<sequence length="83" mass="8631">MSGTRAPRCPAHALGPGARRSGFDRISRGVLLKRRTRAGQGGSGGPGGRNSPIAAWVEQNYTPTEIGGATAYDLEQMAVPRPG</sequence>
<evidence type="ECO:0000313" key="2">
    <source>
        <dbReference type="EMBL" id="MFD1523515.1"/>
    </source>
</evidence>
<evidence type="ECO:0000256" key="1">
    <source>
        <dbReference type="SAM" id="MobiDB-lite"/>
    </source>
</evidence>
<feature type="region of interest" description="Disordered" evidence="1">
    <location>
        <begin position="1"/>
        <end position="53"/>
    </location>
</feature>
<protein>
    <submittedName>
        <fullName evidence="2">Uncharacterized protein</fullName>
    </submittedName>
</protein>
<dbReference type="RefSeq" id="WP_344730438.1">
    <property type="nucleotide sequence ID" value="NZ_BAAAUS010000067.1"/>
</dbReference>
<gene>
    <name evidence="2" type="ORF">ACFSJD_38945</name>
</gene>